<dbReference type="AlphaFoldDB" id="A0A1I0Q1M1"/>
<dbReference type="InterPro" id="IPR000835">
    <property type="entry name" value="HTH_MarR-typ"/>
</dbReference>
<dbReference type="SMART" id="SM00347">
    <property type="entry name" value="HTH_MARR"/>
    <property type="match status" value="1"/>
</dbReference>
<dbReference type="InterPro" id="IPR036388">
    <property type="entry name" value="WH-like_DNA-bd_sf"/>
</dbReference>
<evidence type="ECO:0000256" key="2">
    <source>
        <dbReference type="ARBA" id="ARBA00023125"/>
    </source>
</evidence>
<dbReference type="InterPro" id="IPR036390">
    <property type="entry name" value="WH_DNA-bd_sf"/>
</dbReference>
<dbReference type="EMBL" id="FOJI01000006">
    <property type="protein sequence ID" value="SEW20775.1"/>
    <property type="molecule type" value="Genomic_DNA"/>
</dbReference>
<evidence type="ECO:0000256" key="3">
    <source>
        <dbReference type="ARBA" id="ARBA00023163"/>
    </source>
</evidence>
<evidence type="ECO:0000256" key="1">
    <source>
        <dbReference type="ARBA" id="ARBA00023015"/>
    </source>
</evidence>
<dbReference type="PANTHER" id="PTHR42756">
    <property type="entry name" value="TRANSCRIPTIONAL REGULATOR, MARR"/>
    <property type="match status" value="1"/>
</dbReference>
<evidence type="ECO:0000313" key="6">
    <source>
        <dbReference type="Proteomes" id="UP000199701"/>
    </source>
</evidence>
<dbReference type="PRINTS" id="PR00598">
    <property type="entry name" value="HTHMARR"/>
</dbReference>
<organism evidence="5 6">
    <name type="scientific">[Clostridium] fimetarium</name>
    <dbReference type="NCBI Taxonomy" id="99656"/>
    <lineage>
        <taxon>Bacteria</taxon>
        <taxon>Bacillati</taxon>
        <taxon>Bacillota</taxon>
        <taxon>Clostridia</taxon>
        <taxon>Lachnospirales</taxon>
        <taxon>Lachnospiraceae</taxon>
    </lineage>
</organism>
<dbReference type="SUPFAM" id="SSF46785">
    <property type="entry name" value="Winged helix' DNA-binding domain"/>
    <property type="match status" value="1"/>
</dbReference>
<accession>A0A1I0Q1M1</accession>
<proteinExistence type="predicted"/>
<keyword evidence="3" id="KW-0804">Transcription</keyword>
<protein>
    <submittedName>
        <fullName evidence="5">DNA-binding transcriptional regulator, MarR family</fullName>
    </submittedName>
</protein>
<feature type="domain" description="HTH marR-type" evidence="4">
    <location>
        <begin position="14"/>
        <end position="145"/>
    </location>
</feature>
<dbReference type="InterPro" id="IPR023187">
    <property type="entry name" value="Tscrpt_reg_MarR-type_CS"/>
</dbReference>
<keyword evidence="1" id="KW-0805">Transcription regulation</keyword>
<evidence type="ECO:0000313" key="5">
    <source>
        <dbReference type="EMBL" id="SEW20775.1"/>
    </source>
</evidence>
<sequence>MIEEEDNISGNDTHMKLVNLMSKFRKIKHMDKFVGIKKSEFIMLITVDCTIEKCGTATVSQISSKMEMTNAAASKTIGELENKGYLEKKINKEDKRQSYIELTLKGKEKLKFLKAERDNITKSIFDKLGKEDTDKLFELMEKIYEVAEEEINIRIQNRKNEEKE</sequence>
<reference evidence="5 6" key="1">
    <citation type="submission" date="2016-10" db="EMBL/GenBank/DDBJ databases">
        <authorList>
            <person name="de Groot N.N."/>
        </authorList>
    </citation>
    <scope>NUCLEOTIDE SEQUENCE [LARGE SCALE GENOMIC DNA]</scope>
    <source>
        <strain evidence="5 6">DSM 9179</strain>
    </source>
</reference>
<dbReference type="Pfam" id="PF01047">
    <property type="entry name" value="MarR"/>
    <property type="match status" value="1"/>
</dbReference>
<dbReference type="PROSITE" id="PS50995">
    <property type="entry name" value="HTH_MARR_2"/>
    <property type="match status" value="1"/>
</dbReference>
<dbReference type="OrthoDB" id="3237136at2"/>
<dbReference type="GO" id="GO:0003700">
    <property type="term" value="F:DNA-binding transcription factor activity"/>
    <property type="evidence" value="ECO:0007669"/>
    <property type="project" value="InterPro"/>
</dbReference>
<dbReference type="PANTHER" id="PTHR42756:SF1">
    <property type="entry name" value="TRANSCRIPTIONAL REPRESSOR OF EMRAB OPERON"/>
    <property type="match status" value="1"/>
</dbReference>
<dbReference type="STRING" id="99656.SAMN05421659_106223"/>
<dbReference type="RefSeq" id="WP_092453453.1">
    <property type="nucleotide sequence ID" value="NZ_FOJI01000006.1"/>
</dbReference>
<dbReference type="PROSITE" id="PS01117">
    <property type="entry name" value="HTH_MARR_1"/>
    <property type="match status" value="1"/>
</dbReference>
<keyword evidence="6" id="KW-1185">Reference proteome</keyword>
<dbReference type="Gene3D" id="1.10.10.10">
    <property type="entry name" value="Winged helix-like DNA-binding domain superfamily/Winged helix DNA-binding domain"/>
    <property type="match status" value="1"/>
</dbReference>
<dbReference type="GO" id="GO:0003677">
    <property type="term" value="F:DNA binding"/>
    <property type="evidence" value="ECO:0007669"/>
    <property type="project" value="UniProtKB-KW"/>
</dbReference>
<name>A0A1I0Q1M1_9FIRM</name>
<keyword evidence="2 5" id="KW-0238">DNA-binding</keyword>
<evidence type="ECO:0000259" key="4">
    <source>
        <dbReference type="PROSITE" id="PS50995"/>
    </source>
</evidence>
<dbReference type="Proteomes" id="UP000199701">
    <property type="component" value="Unassembled WGS sequence"/>
</dbReference>
<gene>
    <name evidence="5" type="ORF">SAMN05421659_106223</name>
</gene>